<comment type="caution">
    <text evidence="2">The sequence shown here is derived from an EMBL/GenBank/DDBJ whole genome shotgun (WGS) entry which is preliminary data.</text>
</comment>
<dbReference type="AlphaFoldDB" id="A0AAD3N1U4"/>
<sequence length="443" mass="49965">MSTVGLTAQEISFPIENPFLRGSYCHSMAVSKPSWSHRHDELDNIYFSMDTAHTDRSSRAQQKGPPPPSLTYERHKHSPSTQKLPPKKSRPSHLSLSCSAEPSTPSPADDDQVVPFFTRLSVYECSSPPQTPGRCSKPLPPIPPQTDISPEQAMDNEVEFFTSSDDNCCLVSDHCPRSSQFRYGVLSRRSFRDCGQINYAYYDGPLGPQSQRQPQQHHQTHPPQEVREQYEQQQQQQQQQQRHEPPPGPVVCQRQQDKGQRRLRRSHSGPAGSFNKPSLLRLTCHKRHTHSMDKPEVPPPVPPRTIKTGDYRRWSAEVSSGAYSDEDKPPKVPPREPLSRGSSRTPSPKSLPTYINGVMPPTQSFAPDPKYVSGRSLRRQNSEGSPCILPVMENGKKASTTHYYLLPQRPAFVDSPYVAARSTDVSDSDWDCHTRRKAHVHLV</sequence>
<dbReference type="InterPro" id="IPR052112">
    <property type="entry name" value="EGFR_SigReg_Kinase"/>
</dbReference>
<dbReference type="PANTHER" id="PTHR14254:SF5">
    <property type="entry name" value="ERBB RECEPTOR FEEDBACK INHIBITOR 1"/>
    <property type="match status" value="1"/>
</dbReference>
<evidence type="ECO:0000256" key="1">
    <source>
        <dbReference type="SAM" id="MobiDB-lite"/>
    </source>
</evidence>
<dbReference type="EMBL" id="BRZM01000067">
    <property type="protein sequence ID" value="GLD64181.1"/>
    <property type="molecule type" value="Genomic_DNA"/>
</dbReference>
<dbReference type="Proteomes" id="UP001279410">
    <property type="component" value="Unassembled WGS sequence"/>
</dbReference>
<feature type="compositionally biased region" description="Basic and acidic residues" evidence="1">
    <location>
        <begin position="325"/>
        <end position="338"/>
    </location>
</feature>
<accession>A0AAD3N1U4</accession>
<feature type="compositionally biased region" description="Low complexity" evidence="1">
    <location>
        <begin position="208"/>
        <end position="223"/>
    </location>
</feature>
<evidence type="ECO:0000313" key="3">
    <source>
        <dbReference type="Proteomes" id="UP001279410"/>
    </source>
</evidence>
<gene>
    <name evidence="2" type="ORF">AKAME5_001574200</name>
</gene>
<feature type="compositionally biased region" description="Low complexity" evidence="1">
    <location>
        <begin position="231"/>
        <end position="240"/>
    </location>
</feature>
<feature type="compositionally biased region" description="Polar residues" evidence="1">
    <location>
        <begin position="92"/>
        <end position="103"/>
    </location>
</feature>
<name>A0AAD3N1U4_LATJO</name>
<feature type="compositionally biased region" description="Polar residues" evidence="1">
    <location>
        <begin position="340"/>
        <end position="350"/>
    </location>
</feature>
<reference evidence="2" key="1">
    <citation type="submission" date="2022-08" db="EMBL/GenBank/DDBJ databases">
        <title>Genome sequencing of akame (Lates japonicus).</title>
        <authorList>
            <person name="Hashiguchi Y."/>
            <person name="Takahashi H."/>
        </authorList>
    </citation>
    <scope>NUCLEOTIDE SEQUENCE</scope>
    <source>
        <strain evidence="2">Kochi</strain>
    </source>
</reference>
<keyword evidence="3" id="KW-1185">Reference proteome</keyword>
<dbReference type="PANTHER" id="PTHR14254">
    <property type="entry name" value="GENE 33 POLYPEPTIDE"/>
    <property type="match status" value="1"/>
</dbReference>
<feature type="region of interest" description="Disordered" evidence="1">
    <location>
        <begin position="53"/>
        <end position="112"/>
    </location>
</feature>
<protein>
    <submittedName>
        <fullName evidence="2">ERBB receptor feedback inhibitor 1 isoform X1</fullName>
    </submittedName>
</protein>
<dbReference type="GO" id="GO:0045616">
    <property type="term" value="P:regulation of keratinocyte differentiation"/>
    <property type="evidence" value="ECO:0007669"/>
    <property type="project" value="TreeGrafter"/>
</dbReference>
<dbReference type="GO" id="GO:0042059">
    <property type="term" value="P:negative regulation of epidermal growth factor receptor signaling pathway"/>
    <property type="evidence" value="ECO:0007669"/>
    <property type="project" value="TreeGrafter"/>
</dbReference>
<feature type="region of interest" description="Disordered" evidence="1">
    <location>
        <begin position="125"/>
        <end position="144"/>
    </location>
</feature>
<proteinExistence type="predicted"/>
<feature type="region of interest" description="Disordered" evidence="1">
    <location>
        <begin position="202"/>
        <end position="390"/>
    </location>
</feature>
<organism evidence="2 3">
    <name type="scientific">Lates japonicus</name>
    <name type="common">Japanese lates</name>
    <dbReference type="NCBI Taxonomy" id="270547"/>
    <lineage>
        <taxon>Eukaryota</taxon>
        <taxon>Metazoa</taxon>
        <taxon>Chordata</taxon>
        <taxon>Craniata</taxon>
        <taxon>Vertebrata</taxon>
        <taxon>Euteleostomi</taxon>
        <taxon>Actinopterygii</taxon>
        <taxon>Neopterygii</taxon>
        <taxon>Teleostei</taxon>
        <taxon>Neoteleostei</taxon>
        <taxon>Acanthomorphata</taxon>
        <taxon>Carangaria</taxon>
        <taxon>Carangaria incertae sedis</taxon>
        <taxon>Centropomidae</taxon>
        <taxon>Lates</taxon>
    </lineage>
</organism>
<evidence type="ECO:0000313" key="2">
    <source>
        <dbReference type="EMBL" id="GLD64181.1"/>
    </source>
</evidence>